<dbReference type="InterPro" id="IPR021147">
    <property type="entry name" value="DUF697"/>
</dbReference>
<organism evidence="5 6">
    <name type="scientific">Macrococcoides goetzii</name>
    <dbReference type="NCBI Taxonomy" id="1891097"/>
    <lineage>
        <taxon>Bacteria</taxon>
        <taxon>Bacillati</taxon>
        <taxon>Bacillota</taxon>
        <taxon>Bacilli</taxon>
        <taxon>Bacillales</taxon>
        <taxon>Staphylococcaceae</taxon>
        <taxon>Macrococcoides</taxon>
    </lineage>
</organism>
<evidence type="ECO:0000256" key="3">
    <source>
        <dbReference type="ARBA" id="ARBA00022989"/>
    </source>
</evidence>
<gene>
    <name evidence="5" type="ORF">BFS35_004945</name>
</gene>
<evidence type="ECO:0000256" key="4">
    <source>
        <dbReference type="ARBA" id="ARBA00023136"/>
    </source>
</evidence>
<reference evidence="5 6" key="1">
    <citation type="journal article" date="2018" name="Front. Microbiol.">
        <title>Description and Comparative Genomics of Macrococcus caseolyticus subsp. hominis subsp. nov., Macrococcus goetzii sp. nov., Macrococcus epidermidis sp. nov., and Macrococcus bohemicus sp. nov., Novel Macrococci From Human Clinical Material With Virulence Potential and Suspected Uptake of Foreign DNA by Natural Transformation.</title>
        <authorList>
            <person name="Maslanova I."/>
            <person name="Wertheimer Z."/>
            <person name="Sedlacek I."/>
            <person name="Svec P."/>
            <person name="Indrakova A."/>
            <person name="Kovarovic V."/>
            <person name="Schumann P."/>
            <person name="Sproer C."/>
            <person name="Kralova S."/>
            <person name="Sedo O."/>
            <person name="Kristofova L."/>
            <person name="Vrbovska V."/>
            <person name="Fuzik T."/>
            <person name="Petras P."/>
            <person name="Zdrahal Z."/>
            <person name="Ruzickova V."/>
            <person name="Doskar J."/>
            <person name="Pantucek R."/>
        </authorList>
    </citation>
    <scope>NUCLEOTIDE SEQUENCE [LARGE SCALE GENOMIC DNA]</scope>
    <source>
        <strain evidence="5 6">CCM 4927</strain>
    </source>
</reference>
<accession>A0A2G5NMJ9</accession>
<evidence type="ECO:0000313" key="6">
    <source>
        <dbReference type="Proteomes" id="UP000229523"/>
    </source>
</evidence>
<keyword evidence="6" id="KW-1185">Reference proteome</keyword>
<comment type="caution">
    <text evidence="5">The sequence shown here is derived from an EMBL/GenBank/DDBJ whole genome shotgun (WGS) entry which is preliminary data.</text>
</comment>
<evidence type="ECO:0000256" key="2">
    <source>
        <dbReference type="ARBA" id="ARBA00022692"/>
    </source>
</evidence>
<comment type="subcellular location">
    <subcellularLocation>
        <location evidence="1">Membrane</location>
        <topology evidence="1">Multi-pass membrane protein</topology>
    </subcellularLocation>
</comment>
<keyword evidence="3" id="KW-1133">Transmembrane helix</keyword>
<sequence length="177" mass="19766">MGILNTAINMATNAMNKDQKVKKEINQLPKNESDLIDRRERSEKLIHNKSLMSSAAAVVPIPGIDVTADMKLMTDIIEEINAIYGLSHKQVSGYTDEMKQKIVFSAAKTGSDFIGKKITKGLVAVLFKTLLRREVLKQSKWVPVIGQAVSGTISYYMMQRLGKAHIEKCEKVARELM</sequence>
<dbReference type="Pfam" id="PF05128">
    <property type="entry name" value="DUF697"/>
    <property type="match status" value="1"/>
</dbReference>
<evidence type="ECO:0000313" key="5">
    <source>
        <dbReference type="EMBL" id="RAI83039.1"/>
    </source>
</evidence>
<dbReference type="RefSeq" id="WP_099580676.1">
    <property type="nucleotide sequence ID" value="NZ_MJBI02000001.1"/>
</dbReference>
<dbReference type="AlphaFoldDB" id="A0A2G5NMJ9"/>
<dbReference type="EMBL" id="MJBI02000001">
    <property type="protein sequence ID" value="RAI83039.1"/>
    <property type="molecule type" value="Genomic_DNA"/>
</dbReference>
<proteinExistence type="predicted"/>
<keyword evidence="2" id="KW-0812">Transmembrane</keyword>
<keyword evidence="4" id="KW-0472">Membrane</keyword>
<dbReference type="GO" id="GO:0016020">
    <property type="term" value="C:membrane"/>
    <property type="evidence" value="ECO:0007669"/>
    <property type="project" value="UniProtKB-SubCell"/>
</dbReference>
<evidence type="ECO:0000256" key="1">
    <source>
        <dbReference type="ARBA" id="ARBA00004141"/>
    </source>
</evidence>
<protein>
    <submittedName>
        <fullName evidence="5">DUF697 domain-containing protein</fullName>
    </submittedName>
</protein>
<dbReference type="Proteomes" id="UP000229523">
    <property type="component" value="Unassembled WGS sequence"/>
</dbReference>
<name>A0A2G5NMJ9_9STAP</name>